<evidence type="ECO:0000259" key="1">
    <source>
        <dbReference type="Pfam" id="PF00535"/>
    </source>
</evidence>
<dbReference type="SUPFAM" id="SSF53448">
    <property type="entry name" value="Nucleotide-diphospho-sugar transferases"/>
    <property type="match status" value="2"/>
</dbReference>
<dbReference type="CDD" id="cd04184">
    <property type="entry name" value="GT2_RfbC_Mx_like"/>
    <property type="match status" value="1"/>
</dbReference>
<dbReference type="GO" id="GO:0016757">
    <property type="term" value="F:glycosyltransferase activity"/>
    <property type="evidence" value="ECO:0007669"/>
    <property type="project" value="UniProtKB-KW"/>
</dbReference>
<dbReference type="AlphaFoldDB" id="A0A5C1NBH4"/>
<reference evidence="2" key="1">
    <citation type="submission" date="2021-02" db="EMBL/GenBank/DDBJ databases">
        <title>Strain Y2R2, a novel species of the genus Halomonas.</title>
        <authorList>
            <person name="Huang H."/>
        </authorList>
    </citation>
    <scope>NUCLEOTIDE SEQUENCE</scope>
    <source>
        <strain evidence="2">Y2R2</strain>
    </source>
</reference>
<dbReference type="PANTHER" id="PTHR43179:SF7">
    <property type="entry name" value="RHAMNOSYLTRANSFERASE WBBL"/>
    <property type="match status" value="1"/>
</dbReference>
<dbReference type="InterPro" id="IPR029044">
    <property type="entry name" value="Nucleotide-diphossugar_trans"/>
</dbReference>
<accession>A0A5C1NBH4</accession>
<evidence type="ECO:0000313" key="2">
    <source>
        <dbReference type="EMBL" id="QEM80311.1"/>
    </source>
</evidence>
<dbReference type="RefSeq" id="WP_149282763.1">
    <property type="nucleotide sequence ID" value="NZ_CP038437.2"/>
</dbReference>
<dbReference type="Proteomes" id="UP000324285">
    <property type="component" value="Chromosome"/>
</dbReference>
<organism evidence="2 3">
    <name type="scientific">Halomonas binhaiensis</name>
    <dbReference type="NCBI Taxonomy" id="2562282"/>
    <lineage>
        <taxon>Bacteria</taxon>
        <taxon>Pseudomonadati</taxon>
        <taxon>Pseudomonadota</taxon>
        <taxon>Gammaproteobacteria</taxon>
        <taxon>Oceanospirillales</taxon>
        <taxon>Halomonadaceae</taxon>
        <taxon>Halomonas</taxon>
    </lineage>
</organism>
<feature type="domain" description="Glycosyltransferase 2-like" evidence="1">
    <location>
        <begin position="226"/>
        <end position="375"/>
    </location>
</feature>
<gene>
    <name evidence="2" type="ORF">E4T21_01105</name>
</gene>
<dbReference type="KEGG" id="hbh:E4T21_01105"/>
<feature type="domain" description="Glycosyltransferase 2-like" evidence="1">
    <location>
        <begin position="485"/>
        <end position="664"/>
    </location>
</feature>
<dbReference type="Gene3D" id="3.90.550.10">
    <property type="entry name" value="Spore Coat Polysaccharide Biosynthesis Protein SpsA, Chain A"/>
    <property type="match status" value="2"/>
</dbReference>
<evidence type="ECO:0000313" key="3">
    <source>
        <dbReference type="Proteomes" id="UP000324285"/>
    </source>
</evidence>
<dbReference type="CDD" id="cd04186">
    <property type="entry name" value="GT_2_like_c"/>
    <property type="match status" value="1"/>
</dbReference>
<dbReference type="OrthoDB" id="9801954at2"/>
<protein>
    <submittedName>
        <fullName evidence="2">Glycosyltransferase family 2 protein</fullName>
    </submittedName>
</protein>
<dbReference type="EMBL" id="CP038437">
    <property type="protein sequence ID" value="QEM80311.1"/>
    <property type="molecule type" value="Genomic_DNA"/>
</dbReference>
<dbReference type="PANTHER" id="PTHR43179">
    <property type="entry name" value="RHAMNOSYLTRANSFERASE WBBL"/>
    <property type="match status" value="1"/>
</dbReference>
<sequence length="755" mass="86553">MSWLQRLLEFTPLTIHPLSRLKPHQHLLPATDPSWQWQSTDNDPQFILRKGLPLPGWQMLEVAMDHDQPQVAIRLYLDTGKGFSEEESVFLPLKSGRKTKRMFYVSKPLKAIRFDPMEQEGHFTLHHLRIAWLSPWFAHDRLASRLANMHHHWREWNRSRILPELKRQAEAKGQHWRDMALPQYEATFERYTSRLDYRQWLKKQEPLSTEGVQARLEKLSSLPLISVLVPVYNPPLDWLRECLDSVQAQLYPHWQLCIADDASTAPGVTELLAEYAEQDSRIKVVYRPSNGHICAASNSALAMADGEFVALLDHDDCLAPDALLRVAEAFHQNPNASLIYSDEDKLGVDGTRFDPHFKPQWNPDLLLTQNYISHLGVYRTALVREVGGFREGYEGSQDHDLVLRVTARLTAQQIVHIPHVLYHWRAVEGSTALASREKGYTSHAGLKAVEDFLKSKTPAAKVEFGHYSNTYRIRWPLPEHPPMVSMLIPTRDRVEVLQPCVDAILERTDYPHFELLILDNGSVCNKTLDYMVEVEQRDSRVRVLRWNHPFNYSAINNFGASQAKGEILALVNNDIEPIHSDWLNEMVSQAIRPEIGCVGAKLYYPNDTVQHGGVILGIGGVAGHAHKYFTRNSFGYFTRLHLAHNLSAVTAACLVVRKAIYEEVGGLNAQHLTVAFNDVDLCLKIREAGYRNLWTPYAELYHHESVSRGADDNVEKRARAQKEVEYMRRIWGEQLDTDPAYNPNLTLIHEDFSLR</sequence>
<name>A0A5C1NBH4_9GAMM</name>
<keyword evidence="3" id="KW-1185">Reference proteome</keyword>
<dbReference type="InterPro" id="IPR001173">
    <property type="entry name" value="Glyco_trans_2-like"/>
</dbReference>
<dbReference type="Pfam" id="PF00535">
    <property type="entry name" value="Glycos_transf_2"/>
    <property type="match status" value="2"/>
</dbReference>
<proteinExistence type="predicted"/>